<comment type="caution">
    <text evidence="12">The sequence shown here is derived from an EMBL/GenBank/DDBJ whole genome shotgun (WGS) entry which is preliminary data.</text>
</comment>
<dbReference type="Proteomes" id="UP000290624">
    <property type="component" value="Unassembled WGS sequence"/>
</dbReference>
<evidence type="ECO:0000256" key="8">
    <source>
        <dbReference type="ARBA" id="ARBA00023014"/>
    </source>
</evidence>
<evidence type="ECO:0000313" key="13">
    <source>
        <dbReference type="Proteomes" id="UP000290624"/>
    </source>
</evidence>
<dbReference type="OrthoDB" id="9808002at2"/>
<keyword evidence="13" id="KW-1185">Reference proteome</keyword>
<sequence length="376" mass="38358">MRHYLDHAATSPLRPSALHAMTSAWSQIGNPSSQHTSGRAAHALLEDAREQLAEAVDAHPSEVIFTGGGTEADNMVVLGGATAGRSGGRPQVAVSAVEHPAVLAAAHALGAAAHILHVDTTGRVTEPSLAGLAPNTAWVSVMWVNNETGTIQPLASVVEAARRVGASVHSDAVQALPHLNVSFADSGLDAMTISAHKLGGPVGVGALIARRDAPLAPVSRGGEQERRLRSGTVPVALAAGFAAAAAETVAHRADESQRLAVLRARLVAGLEALPRVHVNGGEAVCPAIVNATFEGTRADDLLLMLDAAGVDASTGSACTAGVHQPSEVLLAMGRSEAEASASLRFSLGWTSTDADVDAVLVLLPDALVRARAAAKR</sequence>
<name>A0A4Q2EJY7_9ACTN</name>
<dbReference type="Pfam" id="PF00266">
    <property type="entry name" value="Aminotran_5"/>
    <property type="match status" value="1"/>
</dbReference>
<dbReference type="PANTHER" id="PTHR11601">
    <property type="entry name" value="CYSTEINE DESULFURYLASE FAMILY MEMBER"/>
    <property type="match status" value="1"/>
</dbReference>
<evidence type="ECO:0000256" key="7">
    <source>
        <dbReference type="ARBA" id="ARBA00023004"/>
    </source>
</evidence>
<dbReference type="SUPFAM" id="SSF53383">
    <property type="entry name" value="PLP-dependent transferases"/>
    <property type="match status" value="1"/>
</dbReference>
<evidence type="ECO:0000313" key="12">
    <source>
        <dbReference type="EMBL" id="RXW33709.1"/>
    </source>
</evidence>
<dbReference type="InterPro" id="IPR015421">
    <property type="entry name" value="PyrdxlP-dep_Trfase_major"/>
</dbReference>
<dbReference type="Gene3D" id="3.40.640.10">
    <property type="entry name" value="Type I PLP-dependent aspartate aminotransferase-like (Major domain)"/>
    <property type="match status" value="1"/>
</dbReference>
<feature type="domain" description="Aminotransferase class V" evidence="11">
    <location>
        <begin position="3"/>
        <end position="359"/>
    </location>
</feature>
<evidence type="ECO:0000256" key="2">
    <source>
        <dbReference type="ARBA" id="ARBA00006490"/>
    </source>
</evidence>
<dbReference type="GO" id="GO:0051536">
    <property type="term" value="F:iron-sulfur cluster binding"/>
    <property type="evidence" value="ECO:0007669"/>
    <property type="project" value="UniProtKB-KW"/>
</dbReference>
<evidence type="ECO:0000256" key="1">
    <source>
        <dbReference type="ARBA" id="ARBA00001933"/>
    </source>
</evidence>
<dbReference type="InterPro" id="IPR020578">
    <property type="entry name" value="Aminotrans_V_PyrdxlP_BS"/>
</dbReference>
<dbReference type="GO" id="GO:0046872">
    <property type="term" value="F:metal ion binding"/>
    <property type="evidence" value="ECO:0007669"/>
    <property type="project" value="UniProtKB-KW"/>
</dbReference>
<accession>A0A4Q2EJY7</accession>
<keyword evidence="5" id="KW-0479">Metal-binding</keyword>
<reference evidence="12 13" key="1">
    <citation type="submission" date="2018-01" db="EMBL/GenBank/DDBJ databases">
        <title>Lactibacter flavus gen. nov., sp. nov., a novel bacterium of the family Propionibacteriaceae isolated from raw milk and dairy products.</title>
        <authorList>
            <person name="Wenning M."/>
            <person name="Breitenwieser F."/>
            <person name="Huptas C."/>
            <person name="von Neubeck M."/>
            <person name="Busse H.-J."/>
            <person name="Scherer S."/>
        </authorList>
    </citation>
    <scope>NUCLEOTIDE SEQUENCE [LARGE SCALE GENOMIC DNA]</scope>
    <source>
        <strain evidence="12 13">VG341</strain>
    </source>
</reference>
<keyword evidence="8" id="KW-0411">Iron-sulfur</keyword>
<evidence type="ECO:0000256" key="5">
    <source>
        <dbReference type="ARBA" id="ARBA00022723"/>
    </source>
</evidence>
<dbReference type="InterPro" id="IPR015424">
    <property type="entry name" value="PyrdxlP-dep_Trfase"/>
</dbReference>
<proteinExistence type="inferred from homology"/>
<comment type="catalytic activity">
    <reaction evidence="9">
        <text>(sulfur carrier)-H + L-cysteine = (sulfur carrier)-SH + L-alanine</text>
        <dbReference type="Rhea" id="RHEA:43892"/>
        <dbReference type="Rhea" id="RHEA-COMP:14737"/>
        <dbReference type="Rhea" id="RHEA-COMP:14739"/>
        <dbReference type="ChEBI" id="CHEBI:29917"/>
        <dbReference type="ChEBI" id="CHEBI:35235"/>
        <dbReference type="ChEBI" id="CHEBI:57972"/>
        <dbReference type="ChEBI" id="CHEBI:64428"/>
        <dbReference type="EC" id="2.8.1.7"/>
    </reaction>
</comment>
<dbReference type="Gene3D" id="1.10.260.50">
    <property type="match status" value="1"/>
</dbReference>
<evidence type="ECO:0000256" key="10">
    <source>
        <dbReference type="RuleBase" id="RU004504"/>
    </source>
</evidence>
<dbReference type="InterPro" id="IPR000192">
    <property type="entry name" value="Aminotrans_V_dom"/>
</dbReference>
<dbReference type="InterPro" id="IPR015422">
    <property type="entry name" value="PyrdxlP-dep_Trfase_small"/>
</dbReference>
<evidence type="ECO:0000256" key="6">
    <source>
        <dbReference type="ARBA" id="ARBA00022898"/>
    </source>
</evidence>
<comment type="similarity">
    <text evidence="2">Belongs to the class-V pyridoxal-phosphate-dependent aminotransferase family. NifS/IscS subfamily.</text>
</comment>
<dbReference type="Gene3D" id="3.90.1150.10">
    <property type="entry name" value="Aspartate Aminotransferase, domain 1"/>
    <property type="match status" value="1"/>
</dbReference>
<dbReference type="PROSITE" id="PS00595">
    <property type="entry name" value="AA_TRANSFER_CLASS_5"/>
    <property type="match status" value="1"/>
</dbReference>
<dbReference type="GO" id="GO:0008483">
    <property type="term" value="F:transaminase activity"/>
    <property type="evidence" value="ECO:0007669"/>
    <property type="project" value="UniProtKB-KW"/>
</dbReference>
<keyword evidence="6" id="KW-0663">Pyridoxal phosphate</keyword>
<keyword evidence="12" id="KW-0032">Aminotransferase</keyword>
<gene>
    <name evidence="12" type="ORF">C1706_02305</name>
</gene>
<dbReference type="InterPro" id="IPR016454">
    <property type="entry name" value="Cysteine_dSase"/>
</dbReference>
<keyword evidence="7" id="KW-0408">Iron</keyword>
<dbReference type="EMBL" id="PPCV01000001">
    <property type="protein sequence ID" value="RXW33709.1"/>
    <property type="molecule type" value="Genomic_DNA"/>
</dbReference>
<dbReference type="PIRSF" id="PIRSF005572">
    <property type="entry name" value="NifS"/>
    <property type="match status" value="1"/>
</dbReference>
<dbReference type="GO" id="GO:0031071">
    <property type="term" value="F:cysteine desulfurase activity"/>
    <property type="evidence" value="ECO:0007669"/>
    <property type="project" value="UniProtKB-EC"/>
</dbReference>
<organism evidence="12 13">
    <name type="scientific">Propioniciclava flava</name>
    <dbReference type="NCBI Taxonomy" id="2072026"/>
    <lineage>
        <taxon>Bacteria</taxon>
        <taxon>Bacillati</taxon>
        <taxon>Actinomycetota</taxon>
        <taxon>Actinomycetes</taxon>
        <taxon>Propionibacteriales</taxon>
        <taxon>Propionibacteriaceae</taxon>
        <taxon>Propioniciclava</taxon>
    </lineage>
</organism>
<keyword evidence="4 12" id="KW-0808">Transferase</keyword>
<evidence type="ECO:0000259" key="11">
    <source>
        <dbReference type="Pfam" id="PF00266"/>
    </source>
</evidence>
<dbReference type="EC" id="2.8.1.7" evidence="3"/>
<dbReference type="PANTHER" id="PTHR11601:SF34">
    <property type="entry name" value="CYSTEINE DESULFURASE"/>
    <property type="match status" value="1"/>
</dbReference>
<evidence type="ECO:0000256" key="4">
    <source>
        <dbReference type="ARBA" id="ARBA00022679"/>
    </source>
</evidence>
<dbReference type="AlphaFoldDB" id="A0A4Q2EJY7"/>
<evidence type="ECO:0000256" key="9">
    <source>
        <dbReference type="ARBA" id="ARBA00050776"/>
    </source>
</evidence>
<evidence type="ECO:0000256" key="3">
    <source>
        <dbReference type="ARBA" id="ARBA00012239"/>
    </source>
</evidence>
<comment type="cofactor">
    <cofactor evidence="1 10">
        <name>pyridoxal 5'-phosphate</name>
        <dbReference type="ChEBI" id="CHEBI:597326"/>
    </cofactor>
</comment>
<protein>
    <recommendedName>
        <fullName evidence="3">cysteine desulfurase</fullName>
        <ecNumber evidence="3">2.8.1.7</ecNumber>
    </recommendedName>
</protein>